<dbReference type="PROSITE" id="PS00687">
    <property type="entry name" value="ALDEHYDE_DEHYDR_GLU"/>
    <property type="match status" value="1"/>
</dbReference>
<feature type="domain" description="Aldehyde dehydrogenase" evidence="5">
    <location>
        <begin position="95"/>
        <end position="560"/>
    </location>
</feature>
<dbReference type="SUPFAM" id="SSF53720">
    <property type="entry name" value="ALDH-like"/>
    <property type="match status" value="1"/>
</dbReference>
<organism evidence="6 7">
    <name type="scientific">Bradyrhizobium niftali</name>
    <dbReference type="NCBI Taxonomy" id="2560055"/>
    <lineage>
        <taxon>Bacteria</taxon>
        <taxon>Pseudomonadati</taxon>
        <taxon>Pseudomonadota</taxon>
        <taxon>Alphaproteobacteria</taxon>
        <taxon>Hyphomicrobiales</taxon>
        <taxon>Nitrobacteraceae</taxon>
        <taxon>Bradyrhizobium</taxon>
    </lineage>
</organism>
<dbReference type="InterPro" id="IPR016160">
    <property type="entry name" value="Ald_DH_CS_CYS"/>
</dbReference>
<dbReference type="FunFam" id="3.40.605.10:FF:000007">
    <property type="entry name" value="NAD/NADP-dependent betaine aldehyde dehydrogenase"/>
    <property type="match status" value="1"/>
</dbReference>
<protein>
    <submittedName>
        <fullName evidence="6">Aldehyde dehydrogenase family protein</fullName>
    </submittedName>
</protein>
<evidence type="ECO:0000259" key="5">
    <source>
        <dbReference type="Pfam" id="PF00171"/>
    </source>
</evidence>
<keyword evidence="7" id="KW-1185">Reference proteome</keyword>
<dbReference type="InterPro" id="IPR015590">
    <property type="entry name" value="Aldehyde_DH_dom"/>
</dbReference>
<dbReference type="InterPro" id="IPR016161">
    <property type="entry name" value="Ald_DH/histidinol_DH"/>
</dbReference>
<evidence type="ECO:0000256" key="4">
    <source>
        <dbReference type="RuleBase" id="RU003345"/>
    </source>
</evidence>
<sequence>MRHGSFSGEGRRVRSSYNMAFARPCTSRHGRSSFHAAFTPFRHRCILPDLTIPPRSNPINHLTGSAAMAVSQAIPITRHPFANGSYKQMLIDGKWVDAASGKRFETHNPATGELLATVAEGDKEDIDRAVAAARRAFEGPWSKVKPFERQNLLLKLADLVEKNFDELSQLDTLDMGAPLSRTRAYRLRAVGMLRYYAGQTTAIHGETIENSLPGEIFSYTLKEPIGVVGAIIPWNGPLTATIWKIGPAIATGCTVVLKPAEEAPLTSLRIAELAMEAGIPPGVVNVVPGYGETAGAALASHHDVDKVAFTGSHVTGQSIIRASAGNLKRVSLELGGKSPDIVFADADLDAAVPGAAMAVFANSGQICSAGTRLFVEQSIYEEFVGRVAEFGKRLQVGNGLDPNVQIGPLVSEQQLERVTGYLDIGQKEGARALAGGGRVTEGALSKGFFVSPTVFAGVQDNMRIAQEEIFGPVISAIAFKDMDELVKRANNTTFGLGSGLWTRDVSKAHAVAKSLRAGSVWVNCYQAMDPAVPFGGYKMSGYGRESGKQHVEEYLNVKAVWIKTA</sequence>
<dbReference type="PROSITE" id="PS00070">
    <property type="entry name" value="ALDEHYDE_DEHYDR_CYS"/>
    <property type="match status" value="1"/>
</dbReference>
<evidence type="ECO:0000256" key="2">
    <source>
        <dbReference type="ARBA" id="ARBA00023002"/>
    </source>
</evidence>
<dbReference type="InterPro" id="IPR029510">
    <property type="entry name" value="Ald_DH_CS_GLU"/>
</dbReference>
<reference evidence="6 7" key="1">
    <citation type="submission" date="2019-03" db="EMBL/GenBank/DDBJ databases">
        <title>Bradyrhizobium diversity isolated from nodules of Chamaecrista fasciculata.</title>
        <authorList>
            <person name="Klepa M.S."/>
            <person name="Urquiaga M.O."/>
            <person name="Hungria M."/>
            <person name="Delamuta J.R."/>
        </authorList>
    </citation>
    <scope>NUCLEOTIDE SEQUENCE [LARGE SCALE GENOMIC DNA]</scope>
    <source>
        <strain evidence="6 7">CNPSo 3448</strain>
    </source>
</reference>
<feature type="active site" evidence="3">
    <location>
        <position position="333"/>
    </location>
</feature>
<dbReference type="PANTHER" id="PTHR11699">
    <property type="entry name" value="ALDEHYDE DEHYDROGENASE-RELATED"/>
    <property type="match status" value="1"/>
</dbReference>
<accession>A0A4Y9LUS5</accession>
<dbReference type="FunFam" id="3.40.309.10:FF:000001">
    <property type="entry name" value="Mitochondrial aldehyde dehydrogenase 2"/>
    <property type="match status" value="1"/>
</dbReference>
<comment type="similarity">
    <text evidence="1 4">Belongs to the aldehyde dehydrogenase family.</text>
</comment>
<dbReference type="InterPro" id="IPR016162">
    <property type="entry name" value="Ald_DH_N"/>
</dbReference>
<evidence type="ECO:0000313" key="7">
    <source>
        <dbReference type="Proteomes" id="UP000297966"/>
    </source>
</evidence>
<dbReference type="OrthoDB" id="8175464at2"/>
<keyword evidence="2 4" id="KW-0560">Oxidoreductase</keyword>
<name>A0A4Y9LUS5_9BRAD</name>
<dbReference type="GO" id="GO:0016620">
    <property type="term" value="F:oxidoreductase activity, acting on the aldehyde or oxo group of donors, NAD or NADP as acceptor"/>
    <property type="evidence" value="ECO:0007669"/>
    <property type="project" value="InterPro"/>
</dbReference>
<dbReference type="Gene3D" id="3.40.309.10">
    <property type="entry name" value="Aldehyde Dehydrogenase, Chain A, domain 2"/>
    <property type="match status" value="1"/>
</dbReference>
<gene>
    <name evidence="6" type="ORF">E4K65_18715</name>
</gene>
<comment type="caution">
    <text evidence="6">The sequence shown here is derived from an EMBL/GenBank/DDBJ whole genome shotgun (WGS) entry which is preliminary data.</text>
</comment>
<dbReference type="EMBL" id="SPQT01000010">
    <property type="protein sequence ID" value="TFV46607.1"/>
    <property type="molecule type" value="Genomic_DNA"/>
</dbReference>
<evidence type="ECO:0000313" key="6">
    <source>
        <dbReference type="EMBL" id="TFV46607.1"/>
    </source>
</evidence>
<evidence type="ECO:0000256" key="3">
    <source>
        <dbReference type="PROSITE-ProRule" id="PRU10007"/>
    </source>
</evidence>
<dbReference type="Proteomes" id="UP000297966">
    <property type="component" value="Unassembled WGS sequence"/>
</dbReference>
<dbReference type="Pfam" id="PF00171">
    <property type="entry name" value="Aldedh"/>
    <property type="match status" value="1"/>
</dbReference>
<dbReference type="InterPro" id="IPR016163">
    <property type="entry name" value="Ald_DH_C"/>
</dbReference>
<dbReference type="Gene3D" id="3.40.605.10">
    <property type="entry name" value="Aldehyde Dehydrogenase, Chain A, domain 1"/>
    <property type="match status" value="1"/>
</dbReference>
<proteinExistence type="inferred from homology"/>
<evidence type="ECO:0000256" key="1">
    <source>
        <dbReference type="ARBA" id="ARBA00009986"/>
    </source>
</evidence>
<dbReference type="AlphaFoldDB" id="A0A4Y9LUS5"/>